<evidence type="ECO:0000259" key="5">
    <source>
        <dbReference type="PROSITE" id="PS50931"/>
    </source>
</evidence>
<dbReference type="Gene3D" id="1.10.10.10">
    <property type="entry name" value="Winged helix-like DNA-binding domain superfamily/Winged helix DNA-binding domain"/>
    <property type="match status" value="1"/>
</dbReference>
<dbReference type="EMBL" id="PYYB01000001">
    <property type="protein sequence ID" value="PTL58879.1"/>
    <property type="molecule type" value="Genomic_DNA"/>
</dbReference>
<dbReference type="GO" id="GO:0005829">
    <property type="term" value="C:cytosol"/>
    <property type="evidence" value="ECO:0007669"/>
    <property type="project" value="TreeGrafter"/>
</dbReference>
<sequence>MYGLRAVNDQILPNLTVQQLEYLVAAAREPTFASAARAVGVSPSALSQGLAELERRVGVRIFRPVGRGRALTEDADVVLRYAERVLAETGELARWTAQRRSGHAGPLRVGMIDVAAVDHFPAALRTFRADRPDVDLRLTVAPSAALLDQLHRGSLDLVVCVVPDDDTGLTVTRLREEPLAVYAPPGTRIGRPATWGPWVTFPPDSRTRAIVAEALRRTGARFDVVAESGQPEVLAAMVRLGVGWSVLPVAQAQRGPEPLTPLPGEALARRTLAAVQRAGHATTPAAQALLAGLTGT</sequence>
<dbReference type="InterPro" id="IPR005119">
    <property type="entry name" value="LysR_subst-bd"/>
</dbReference>
<evidence type="ECO:0000256" key="2">
    <source>
        <dbReference type="ARBA" id="ARBA00023015"/>
    </source>
</evidence>
<dbReference type="InterPro" id="IPR036388">
    <property type="entry name" value="WH-like_DNA-bd_sf"/>
</dbReference>
<dbReference type="SUPFAM" id="SSF53850">
    <property type="entry name" value="Periplasmic binding protein-like II"/>
    <property type="match status" value="1"/>
</dbReference>
<evidence type="ECO:0000313" key="6">
    <source>
        <dbReference type="EMBL" id="PTL58879.1"/>
    </source>
</evidence>
<gene>
    <name evidence="6" type="ORF">C7Y72_04035</name>
</gene>
<keyword evidence="3" id="KW-0238">DNA-binding</keyword>
<evidence type="ECO:0000256" key="3">
    <source>
        <dbReference type="ARBA" id="ARBA00023125"/>
    </source>
</evidence>
<dbReference type="Proteomes" id="UP000240739">
    <property type="component" value="Unassembled WGS sequence"/>
</dbReference>
<protein>
    <recommendedName>
        <fullName evidence="5">HTH lysR-type domain-containing protein</fullName>
    </recommendedName>
</protein>
<dbReference type="Gene3D" id="3.40.190.290">
    <property type="match status" value="1"/>
</dbReference>
<keyword evidence="2" id="KW-0805">Transcription regulation</keyword>
<dbReference type="PANTHER" id="PTHR30419">
    <property type="entry name" value="HTH-TYPE TRANSCRIPTIONAL REGULATOR YBHD"/>
    <property type="match status" value="1"/>
</dbReference>
<evidence type="ECO:0000313" key="7">
    <source>
        <dbReference type="Proteomes" id="UP000240739"/>
    </source>
</evidence>
<dbReference type="AlphaFoldDB" id="A0A2T4UI41"/>
<dbReference type="CDD" id="cd05466">
    <property type="entry name" value="PBP2_LTTR_substrate"/>
    <property type="match status" value="1"/>
</dbReference>
<feature type="domain" description="HTH lysR-type" evidence="5">
    <location>
        <begin position="15"/>
        <end position="72"/>
    </location>
</feature>
<dbReference type="PROSITE" id="PS50931">
    <property type="entry name" value="HTH_LYSR"/>
    <property type="match status" value="1"/>
</dbReference>
<dbReference type="GO" id="GO:0003700">
    <property type="term" value="F:DNA-binding transcription factor activity"/>
    <property type="evidence" value="ECO:0007669"/>
    <property type="project" value="InterPro"/>
</dbReference>
<evidence type="ECO:0000256" key="4">
    <source>
        <dbReference type="ARBA" id="ARBA00023163"/>
    </source>
</evidence>
<dbReference type="InterPro" id="IPR050950">
    <property type="entry name" value="HTH-type_LysR_regulators"/>
</dbReference>
<dbReference type="Pfam" id="PF00126">
    <property type="entry name" value="HTH_1"/>
    <property type="match status" value="1"/>
</dbReference>
<keyword evidence="7" id="KW-1185">Reference proteome</keyword>
<reference evidence="6 7" key="1">
    <citation type="submission" date="2018-03" db="EMBL/GenBank/DDBJ databases">
        <title>Aquarubrobacter algicola gen. nov., sp. nov., a novel actinobacterium isolated from shallow eutrophic lake during the end of cyanobacterial harmful algal blooms.</title>
        <authorList>
            <person name="Chun S.J."/>
        </authorList>
    </citation>
    <scope>NUCLEOTIDE SEQUENCE [LARGE SCALE GENOMIC DNA]</scope>
    <source>
        <strain evidence="6 7">Seoho-28</strain>
    </source>
</reference>
<dbReference type="GO" id="GO:0003677">
    <property type="term" value="F:DNA binding"/>
    <property type="evidence" value="ECO:0007669"/>
    <property type="project" value="UniProtKB-KW"/>
</dbReference>
<accession>A0A2T4UI41</accession>
<organism evidence="6 7">
    <name type="scientific">Paraconexibacter algicola</name>
    <dbReference type="NCBI Taxonomy" id="2133960"/>
    <lineage>
        <taxon>Bacteria</taxon>
        <taxon>Bacillati</taxon>
        <taxon>Actinomycetota</taxon>
        <taxon>Thermoleophilia</taxon>
        <taxon>Solirubrobacterales</taxon>
        <taxon>Paraconexibacteraceae</taxon>
        <taxon>Paraconexibacter</taxon>
    </lineage>
</organism>
<comment type="similarity">
    <text evidence="1">Belongs to the LysR transcriptional regulatory family.</text>
</comment>
<proteinExistence type="inferred from homology"/>
<name>A0A2T4UI41_9ACTN</name>
<dbReference type="SUPFAM" id="SSF46785">
    <property type="entry name" value="Winged helix' DNA-binding domain"/>
    <property type="match status" value="1"/>
</dbReference>
<dbReference type="InterPro" id="IPR036390">
    <property type="entry name" value="WH_DNA-bd_sf"/>
</dbReference>
<evidence type="ECO:0000256" key="1">
    <source>
        <dbReference type="ARBA" id="ARBA00009437"/>
    </source>
</evidence>
<keyword evidence="4" id="KW-0804">Transcription</keyword>
<comment type="caution">
    <text evidence="6">The sequence shown here is derived from an EMBL/GenBank/DDBJ whole genome shotgun (WGS) entry which is preliminary data.</text>
</comment>
<dbReference type="InterPro" id="IPR000847">
    <property type="entry name" value="LysR_HTH_N"/>
</dbReference>
<dbReference type="Pfam" id="PF03466">
    <property type="entry name" value="LysR_substrate"/>
    <property type="match status" value="1"/>
</dbReference>